<feature type="transmembrane region" description="Helical" evidence="1">
    <location>
        <begin position="20"/>
        <end position="43"/>
    </location>
</feature>
<sequence length="49" mass="5299">MVPVTEHKYPTLPLNSAAAWRALTALCIGFFMILLDQSIVAVATPDLQA</sequence>
<reference evidence="2 3" key="1">
    <citation type="submission" date="2017-11" db="EMBL/GenBank/DDBJ databases">
        <title>Infants hospitalized years apart are colonized by the same room-sourced microbial strains.</title>
        <authorList>
            <person name="Brooks B."/>
            <person name="Olm M.R."/>
            <person name="Firek B.A."/>
            <person name="Baker R."/>
            <person name="Thomas B.C."/>
            <person name="Morowitz M.J."/>
            <person name="Banfield J.F."/>
        </authorList>
    </citation>
    <scope>NUCLEOTIDE SEQUENCE [LARGE SCALE GENOMIC DNA]</scope>
    <source>
        <strain evidence="2">S2_012_000_R3_87</strain>
    </source>
</reference>
<protein>
    <submittedName>
        <fullName evidence="2">MFS transporter</fullName>
    </submittedName>
</protein>
<organism evidence="2 3">
    <name type="scientific">Corynebacterium urealyticum</name>
    <dbReference type="NCBI Taxonomy" id="43771"/>
    <lineage>
        <taxon>Bacteria</taxon>
        <taxon>Bacillati</taxon>
        <taxon>Actinomycetota</taxon>
        <taxon>Actinomycetes</taxon>
        <taxon>Mycobacteriales</taxon>
        <taxon>Corynebacteriaceae</taxon>
        <taxon>Corynebacterium</taxon>
    </lineage>
</organism>
<name>A0A2W5B018_9CORY</name>
<keyword evidence="1" id="KW-0472">Membrane</keyword>
<keyword evidence="1" id="KW-1133">Transmembrane helix</keyword>
<evidence type="ECO:0000256" key="1">
    <source>
        <dbReference type="SAM" id="Phobius"/>
    </source>
</evidence>
<feature type="non-terminal residue" evidence="2">
    <location>
        <position position="49"/>
    </location>
</feature>
<accession>A0A2W5B018</accession>
<keyword evidence="1" id="KW-0812">Transmembrane</keyword>
<proteinExistence type="predicted"/>
<gene>
    <name evidence="2" type="ORF">DI609_07150</name>
</gene>
<evidence type="ECO:0000313" key="3">
    <source>
        <dbReference type="Proteomes" id="UP000249451"/>
    </source>
</evidence>
<evidence type="ECO:0000313" key="2">
    <source>
        <dbReference type="EMBL" id="PZP00011.1"/>
    </source>
</evidence>
<comment type="caution">
    <text evidence="2">The sequence shown here is derived from an EMBL/GenBank/DDBJ whole genome shotgun (WGS) entry which is preliminary data.</text>
</comment>
<dbReference type="Proteomes" id="UP000249451">
    <property type="component" value="Unassembled WGS sequence"/>
</dbReference>
<dbReference type="EMBL" id="QFNY01000158">
    <property type="protein sequence ID" value="PZP00011.1"/>
    <property type="molecule type" value="Genomic_DNA"/>
</dbReference>
<dbReference type="AlphaFoldDB" id="A0A2W5B018"/>